<organism evidence="1 2">
    <name type="scientific">Lactuca saligna</name>
    <name type="common">Willowleaf lettuce</name>
    <dbReference type="NCBI Taxonomy" id="75948"/>
    <lineage>
        <taxon>Eukaryota</taxon>
        <taxon>Viridiplantae</taxon>
        <taxon>Streptophyta</taxon>
        <taxon>Embryophyta</taxon>
        <taxon>Tracheophyta</taxon>
        <taxon>Spermatophyta</taxon>
        <taxon>Magnoliopsida</taxon>
        <taxon>eudicotyledons</taxon>
        <taxon>Gunneridae</taxon>
        <taxon>Pentapetalae</taxon>
        <taxon>asterids</taxon>
        <taxon>campanulids</taxon>
        <taxon>Asterales</taxon>
        <taxon>Asteraceae</taxon>
        <taxon>Cichorioideae</taxon>
        <taxon>Cichorieae</taxon>
        <taxon>Lactucinae</taxon>
        <taxon>Lactuca</taxon>
    </lineage>
</organism>
<accession>A0AA36EPU0</accession>
<dbReference type="EMBL" id="OX465085">
    <property type="protein sequence ID" value="CAI9303358.1"/>
    <property type="molecule type" value="Genomic_DNA"/>
</dbReference>
<proteinExistence type="predicted"/>
<protein>
    <submittedName>
        <fullName evidence="1">Uncharacterized protein</fullName>
    </submittedName>
</protein>
<keyword evidence="2" id="KW-1185">Reference proteome</keyword>
<sequence length="158" mass="17369">MPMASRHSTLLGGHPYAGTHCGGQYTFVYGSAALNSALQVTSTIRKGSGPSMCQPCKTHQNSHLGTTLQLPIVIGHQHQIIAIICAFHFLYMHNFMGSFIFPILKEKKLYPFSQEVTDDKAPQSERGIKSRAILGRQVKGIVTEQIHDGQQSMADESE</sequence>
<evidence type="ECO:0000313" key="2">
    <source>
        <dbReference type="Proteomes" id="UP001177003"/>
    </source>
</evidence>
<gene>
    <name evidence="1" type="ORF">LSALG_LOCUS41803</name>
</gene>
<dbReference type="Proteomes" id="UP001177003">
    <property type="component" value="Chromosome 9"/>
</dbReference>
<reference evidence="1" key="1">
    <citation type="submission" date="2023-04" db="EMBL/GenBank/DDBJ databases">
        <authorList>
            <person name="Vijverberg K."/>
            <person name="Xiong W."/>
            <person name="Schranz E."/>
        </authorList>
    </citation>
    <scope>NUCLEOTIDE SEQUENCE</scope>
</reference>
<evidence type="ECO:0000313" key="1">
    <source>
        <dbReference type="EMBL" id="CAI9303358.1"/>
    </source>
</evidence>
<name>A0AA36EPU0_LACSI</name>
<dbReference type="AlphaFoldDB" id="A0AA36EPU0"/>